<gene>
    <name evidence="2" type="ORF">QLH32_17520</name>
</gene>
<protein>
    <submittedName>
        <fullName evidence="2">DUF2280 domain-containing protein</fullName>
    </submittedName>
</protein>
<evidence type="ECO:0000256" key="1">
    <source>
        <dbReference type="SAM" id="Coils"/>
    </source>
</evidence>
<evidence type="ECO:0000313" key="3">
    <source>
        <dbReference type="Proteomes" id="UP001229836"/>
    </source>
</evidence>
<reference evidence="2 3" key="1">
    <citation type="submission" date="2023-05" db="EMBL/GenBank/DDBJ databases">
        <title>The complete genome of Acinetobacter sp. nov KCTC 92772.</title>
        <authorList>
            <person name="Zhou G."/>
        </authorList>
    </citation>
    <scope>NUCLEOTIDE SEQUENCE [LARGE SCALE GENOMIC DNA]</scope>
    <source>
        <strain evidence="2 3">KCTC 92772</strain>
    </source>
</reference>
<dbReference type="RefSeq" id="WP_283267318.1">
    <property type="nucleotide sequence ID" value="NZ_CP125669.1"/>
</dbReference>
<accession>A0ABY8S3X3</accession>
<organism evidence="2 3">
    <name type="scientific">Acinetobacter corruptisaponis</name>
    <dbReference type="NCBI Taxonomy" id="3045147"/>
    <lineage>
        <taxon>Bacteria</taxon>
        <taxon>Pseudomonadati</taxon>
        <taxon>Pseudomonadota</taxon>
        <taxon>Gammaproteobacteria</taxon>
        <taxon>Moraxellales</taxon>
        <taxon>Moraxellaceae</taxon>
        <taxon>Acinetobacter</taxon>
    </lineage>
</organism>
<name>A0ABY8S3X3_9GAMM</name>
<sequence>MAVLTDEHKLFIVQALACHDTPSQVVAAVKDEFKITVTRQQVESYNCTRAAGKNTAQKWAAIFNKTREDFEAEISKIPVALRAVRLRRLQRYVDMAEQSGNLVLAAQLLEQIAKEQGGMYDNRRIHVHSGPNGGAIQTENLNVNLNMTEEEADRRIAELQSKLDAKHGQ</sequence>
<dbReference type="EMBL" id="CP125669">
    <property type="protein sequence ID" value="WHP05778.1"/>
    <property type="molecule type" value="Genomic_DNA"/>
</dbReference>
<proteinExistence type="predicted"/>
<dbReference type="Proteomes" id="UP001229836">
    <property type="component" value="Chromosome"/>
</dbReference>
<feature type="coiled-coil region" evidence="1">
    <location>
        <begin position="142"/>
        <end position="169"/>
    </location>
</feature>
<dbReference type="Pfam" id="PF10045">
    <property type="entry name" value="DUF2280"/>
    <property type="match status" value="1"/>
</dbReference>
<keyword evidence="3" id="KW-1185">Reference proteome</keyword>
<keyword evidence="1" id="KW-0175">Coiled coil</keyword>
<evidence type="ECO:0000313" key="2">
    <source>
        <dbReference type="EMBL" id="WHP05778.1"/>
    </source>
</evidence>
<dbReference type="InterPro" id="IPR018738">
    <property type="entry name" value="DUF2280"/>
</dbReference>